<dbReference type="InterPro" id="IPR014748">
    <property type="entry name" value="Enoyl-CoA_hydra_C"/>
</dbReference>
<dbReference type="Gene3D" id="1.10.12.10">
    <property type="entry name" value="Lyase 2-enoyl-coa Hydratase, Chain A, domain 2"/>
    <property type="match status" value="1"/>
</dbReference>
<dbReference type="InterPro" id="IPR051683">
    <property type="entry name" value="Enoyl-CoA_Hydratase/Isomerase"/>
</dbReference>
<dbReference type="PANTHER" id="PTHR42964:SF1">
    <property type="entry name" value="POLYKETIDE BIOSYNTHESIS ENOYL-COA HYDRATASE PKSH-RELATED"/>
    <property type="match status" value="1"/>
</dbReference>
<dbReference type="EMBL" id="CP098023">
    <property type="protein sequence ID" value="WKD48296.1"/>
    <property type="molecule type" value="Genomic_DNA"/>
</dbReference>
<sequence length="267" mass="28596">MQTIIDETVGIARHLTLNRPRQRNAISLPMVDELLQKLTEAEAASQTRVLVLRGAEHNFCAGGDIGDMLTAQQNASDGDTDAFYHLNRRFGELLERVNSSSLVVIAVLEGAVMGGGFGLACSADIAIADHSCRFALPETRLGLPPAQIAPFVVARVGLSQARRLALGGTTLKAREALDIGLIHQLLDSSTTLEAALQGHLDNINACAPGALATTKYLLLQAAQIADKYALSHLLDDAAKHFSNAIQGSEGREGARAFMEKRAPEWQH</sequence>
<accession>A0ABY9E7I4</accession>
<dbReference type="Pfam" id="PF00378">
    <property type="entry name" value="ECH_1"/>
    <property type="match status" value="1"/>
</dbReference>
<reference evidence="2 3" key="1">
    <citation type="submission" date="2022-05" db="EMBL/GenBank/DDBJ databases">
        <title>Microbulbifer sp. nov., isolated from sponge.</title>
        <authorList>
            <person name="Gao L."/>
        </authorList>
    </citation>
    <scope>NUCLEOTIDE SEQUENCE [LARGE SCALE GENOMIC DNA]</scope>
    <source>
        <strain evidence="2 3">MI-G</strain>
    </source>
</reference>
<name>A0ABY9E7I4_9GAMM</name>
<dbReference type="InterPro" id="IPR029045">
    <property type="entry name" value="ClpP/crotonase-like_dom_sf"/>
</dbReference>
<dbReference type="Gene3D" id="3.90.226.10">
    <property type="entry name" value="2-enoyl-CoA Hydratase, Chain A, domain 1"/>
    <property type="match status" value="1"/>
</dbReference>
<protein>
    <submittedName>
        <fullName evidence="2">Enoyl-CoA hydratase/isomerase family protein</fullName>
    </submittedName>
</protein>
<keyword evidence="3" id="KW-1185">Reference proteome</keyword>
<organism evidence="2 3">
    <name type="scientific">Microbulbifer spongiae</name>
    <dbReference type="NCBI Taxonomy" id="2944933"/>
    <lineage>
        <taxon>Bacteria</taxon>
        <taxon>Pseudomonadati</taxon>
        <taxon>Pseudomonadota</taxon>
        <taxon>Gammaproteobacteria</taxon>
        <taxon>Cellvibrionales</taxon>
        <taxon>Microbulbiferaceae</taxon>
        <taxon>Microbulbifer</taxon>
    </lineage>
</organism>
<comment type="similarity">
    <text evidence="1">Belongs to the enoyl-CoA hydratase/isomerase family.</text>
</comment>
<evidence type="ECO:0000256" key="1">
    <source>
        <dbReference type="ARBA" id="ARBA00005254"/>
    </source>
</evidence>
<proteinExistence type="inferred from homology"/>
<gene>
    <name evidence="2" type="ORF">M8T91_10130</name>
</gene>
<evidence type="ECO:0000313" key="3">
    <source>
        <dbReference type="Proteomes" id="UP001321520"/>
    </source>
</evidence>
<dbReference type="RefSeq" id="WP_301413996.1">
    <property type="nucleotide sequence ID" value="NZ_CP098023.1"/>
</dbReference>
<evidence type="ECO:0000313" key="2">
    <source>
        <dbReference type="EMBL" id="WKD48296.1"/>
    </source>
</evidence>
<dbReference type="CDD" id="cd06558">
    <property type="entry name" value="crotonase-like"/>
    <property type="match status" value="1"/>
</dbReference>
<dbReference type="Proteomes" id="UP001321520">
    <property type="component" value="Chromosome"/>
</dbReference>
<dbReference type="PANTHER" id="PTHR42964">
    <property type="entry name" value="ENOYL-COA HYDRATASE"/>
    <property type="match status" value="1"/>
</dbReference>
<dbReference type="InterPro" id="IPR001753">
    <property type="entry name" value="Enoyl-CoA_hydra/iso"/>
</dbReference>
<dbReference type="SUPFAM" id="SSF52096">
    <property type="entry name" value="ClpP/crotonase"/>
    <property type="match status" value="1"/>
</dbReference>